<evidence type="ECO:0000313" key="3">
    <source>
        <dbReference type="Proteomes" id="UP000199455"/>
    </source>
</evidence>
<reference evidence="3" key="1">
    <citation type="submission" date="2016-10" db="EMBL/GenBank/DDBJ databases">
        <authorList>
            <person name="Varghese N."/>
            <person name="Submissions S."/>
        </authorList>
    </citation>
    <scope>NUCLEOTIDE SEQUENCE [LARGE SCALE GENOMIC DNA]</scope>
    <source>
        <strain evidence="3">DSM 18609</strain>
    </source>
</reference>
<dbReference type="EMBL" id="FMZH01000008">
    <property type="protein sequence ID" value="SDD83246.1"/>
    <property type="molecule type" value="Genomic_DNA"/>
</dbReference>
<dbReference type="Proteomes" id="UP000199455">
    <property type="component" value="Unassembled WGS sequence"/>
</dbReference>
<name>A0A1G6Y0U5_9SPHI</name>
<keyword evidence="1" id="KW-0732">Signal</keyword>
<dbReference type="AlphaFoldDB" id="A0A1G6Y0U5"/>
<feature type="signal peptide" evidence="1">
    <location>
        <begin position="1"/>
        <end position="19"/>
    </location>
</feature>
<dbReference type="STRING" id="390242.SAMN04488024_10890"/>
<evidence type="ECO:0000313" key="2">
    <source>
        <dbReference type="EMBL" id="SDD83246.1"/>
    </source>
</evidence>
<dbReference type="RefSeq" id="WP_090770865.1">
    <property type="nucleotide sequence ID" value="NZ_FMZH01000008.1"/>
</dbReference>
<feature type="chain" id="PRO_5011666475" evidence="1">
    <location>
        <begin position="20"/>
        <end position="254"/>
    </location>
</feature>
<gene>
    <name evidence="2" type="ORF">SAMN04488024_10890</name>
</gene>
<protein>
    <submittedName>
        <fullName evidence="2">Uncharacterized protein</fullName>
    </submittedName>
</protein>
<evidence type="ECO:0000256" key="1">
    <source>
        <dbReference type="SAM" id="SignalP"/>
    </source>
</evidence>
<sequence>MRKIILIIVLLFSSTFVIAQDTIDRDLINLVKLKLWCELYGIFPNRKKIESNNGSTKGDSLYYEYSSLIKKVKKSPKVYLHYINQALKQNTDSLRKQSVFYKNPTPTILYNYDPYSIKIIDLYRIIKLSLFERNDDFLPEDFRNLSVIDQKNYYGYYEPEPNRKAALKYIMKKFSLNSKEKKFLKNKLNVSYVMDIKKFLDTCEQSIENKEFIQKSIAAFVENKETSLAGLYFYHQLSKDTKNYIPRDKKTKSQ</sequence>
<keyword evidence="3" id="KW-1185">Reference proteome</keyword>
<proteinExistence type="predicted"/>
<organism evidence="2 3">
    <name type="scientific">Pedobacter soli</name>
    <dbReference type="NCBI Taxonomy" id="390242"/>
    <lineage>
        <taxon>Bacteria</taxon>
        <taxon>Pseudomonadati</taxon>
        <taxon>Bacteroidota</taxon>
        <taxon>Sphingobacteriia</taxon>
        <taxon>Sphingobacteriales</taxon>
        <taxon>Sphingobacteriaceae</taxon>
        <taxon>Pedobacter</taxon>
    </lineage>
</organism>
<accession>A0A1G6Y0U5</accession>